<dbReference type="Gene3D" id="3.10.20.90">
    <property type="entry name" value="Phosphatidylinositol 3-kinase Catalytic Subunit, Chain A, domain 1"/>
    <property type="match status" value="1"/>
</dbReference>
<dbReference type="EMBL" id="JBJXBP010000007">
    <property type="protein sequence ID" value="KAL3819192.1"/>
    <property type="molecule type" value="Genomic_DNA"/>
</dbReference>
<dbReference type="PANTHER" id="PTHR14942:SF9">
    <property type="entry name" value="OS02G0188500 PROTEIN"/>
    <property type="match status" value="1"/>
</dbReference>
<evidence type="ECO:0000313" key="3">
    <source>
        <dbReference type="Proteomes" id="UP001634393"/>
    </source>
</evidence>
<dbReference type="CDD" id="cd17058">
    <property type="entry name" value="Ubl_SNRNP25"/>
    <property type="match status" value="1"/>
</dbReference>
<gene>
    <name evidence="2" type="ORF">ACJIZ3_005097</name>
</gene>
<proteinExistence type="predicted"/>
<evidence type="ECO:0000259" key="1">
    <source>
        <dbReference type="Pfam" id="PF18036"/>
    </source>
</evidence>
<dbReference type="PANTHER" id="PTHR14942">
    <property type="entry name" value="U11/U12 SMALL NUCLEAR RIBONUCLEOPROTEIN 25 KDA PROTEIN"/>
    <property type="match status" value="1"/>
</dbReference>
<feature type="domain" description="SNRNP25 ubiquitin-like" evidence="1">
    <location>
        <begin position="38"/>
        <end position="123"/>
    </location>
</feature>
<dbReference type="Pfam" id="PF18036">
    <property type="entry name" value="Ubiquitin_4"/>
    <property type="match status" value="1"/>
</dbReference>
<protein>
    <recommendedName>
        <fullName evidence="1">SNRNP25 ubiquitin-like domain-containing protein</fullName>
    </recommendedName>
</protein>
<dbReference type="SUPFAM" id="SSF54236">
    <property type="entry name" value="Ubiquitin-like"/>
    <property type="match status" value="1"/>
</dbReference>
<dbReference type="InterPro" id="IPR029071">
    <property type="entry name" value="Ubiquitin-like_domsf"/>
</dbReference>
<accession>A0ABD3S438</accession>
<evidence type="ECO:0000313" key="2">
    <source>
        <dbReference type="EMBL" id="KAL3819192.1"/>
    </source>
</evidence>
<dbReference type="AlphaFoldDB" id="A0ABD3S438"/>
<dbReference type="InterPro" id="IPR039690">
    <property type="entry name" value="SNRNP25"/>
</dbReference>
<sequence length="194" mass="22407">MVTIFPKNEKKKRLIKILIPFALHNKRLTYQKLPEQLLKLSVLKLDGSSFSFQVARNATIGMLKLAIEEEFSLSLSHEGKILWPLVWRHFCLSYGGQKLISEKDSIQRYGIKDGDQLQFIQHLRIDKAPTQQKSRNCLIKSSSPDARVDDHNQYNNINYYYFPEQDLVSKVTTTLANSFKDLISCSKFPGLNRS</sequence>
<reference evidence="2 3" key="1">
    <citation type="submission" date="2024-12" db="EMBL/GenBank/DDBJ databases">
        <title>The unique morphological basis and parallel evolutionary history of personate flowers in Penstemon.</title>
        <authorList>
            <person name="Depatie T.H."/>
            <person name="Wessinger C.A."/>
        </authorList>
    </citation>
    <scope>NUCLEOTIDE SEQUENCE [LARGE SCALE GENOMIC DNA]</scope>
    <source>
        <strain evidence="2">WTNN_2</strain>
        <tissue evidence="2">Leaf</tissue>
    </source>
</reference>
<comment type="caution">
    <text evidence="2">The sequence shown here is derived from an EMBL/GenBank/DDBJ whole genome shotgun (WGS) entry which is preliminary data.</text>
</comment>
<dbReference type="InterPro" id="IPR040610">
    <property type="entry name" value="SNRNP25_ubiquitin"/>
</dbReference>
<name>A0ABD3S438_9LAMI</name>
<dbReference type="Proteomes" id="UP001634393">
    <property type="component" value="Unassembled WGS sequence"/>
</dbReference>
<keyword evidence="3" id="KW-1185">Reference proteome</keyword>
<organism evidence="2 3">
    <name type="scientific">Penstemon smallii</name>
    <dbReference type="NCBI Taxonomy" id="265156"/>
    <lineage>
        <taxon>Eukaryota</taxon>
        <taxon>Viridiplantae</taxon>
        <taxon>Streptophyta</taxon>
        <taxon>Embryophyta</taxon>
        <taxon>Tracheophyta</taxon>
        <taxon>Spermatophyta</taxon>
        <taxon>Magnoliopsida</taxon>
        <taxon>eudicotyledons</taxon>
        <taxon>Gunneridae</taxon>
        <taxon>Pentapetalae</taxon>
        <taxon>asterids</taxon>
        <taxon>lamiids</taxon>
        <taxon>Lamiales</taxon>
        <taxon>Plantaginaceae</taxon>
        <taxon>Cheloneae</taxon>
        <taxon>Penstemon</taxon>
    </lineage>
</organism>